<dbReference type="InParanoid" id="A0A2T3AZJ0"/>
<reference evidence="1 2" key="1">
    <citation type="journal article" date="2018" name="New Phytol.">
        <title>Comparative genomics and transcriptomics depict ericoid mycorrhizal fungi as versatile saprotrophs and plant mutualists.</title>
        <authorList>
            <person name="Martino E."/>
            <person name="Morin E."/>
            <person name="Grelet G.A."/>
            <person name="Kuo A."/>
            <person name="Kohler A."/>
            <person name="Daghino S."/>
            <person name="Barry K.W."/>
            <person name="Cichocki N."/>
            <person name="Clum A."/>
            <person name="Dockter R.B."/>
            <person name="Hainaut M."/>
            <person name="Kuo R.C."/>
            <person name="LaButti K."/>
            <person name="Lindahl B.D."/>
            <person name="Lindquist E.A."/>
            <person name="Lipzen A."/>
            <person name="Khouja H.R."/>
            <person name="Magnuson J."/>
            <person name="Murat C."/>
            <person name="Ohm R.A."/>
            <person name="Singer S.W."/>
            <person name="Spatafora J.W."/>
            <person name="Wang M."/>
            <person name="Veneault-Fourrey C."/>
            <person name="Henrissat B."/>
            <person name="Grigoriev I.V."/>
            <person name="Martin F.M."/>
            <person name="Perotto S."/>
        </authorList>
    </citation>
    <scope>NUCLEOTIDE SEQUENCE [LARGE SCALE GENOMIC DNA]</scope>
    <source>
        <strain evidence="1 2">ATCC 22711</strain>
    </source>
</reference>
<keyword evidence="2" id="KW-1185">Reference proteome</keyword>
<evidence type="ECO:0000313" key="2">
    <source>
        <dbReference type="Proteomes" id="UP000241818"/>
    </source>
</evidence>
<dbReference type="GeneID" id="36574799"/>
<dbReference type="Proteomes" id="UP000241818">
    <property type="component" value="Unassembled WGS sequence"/>
</dbReference>
<proteinExistence type="predicted"/>
<evidence type="ECO:0000313" key="1">
    <source>
        <dbReference type="EMBL" id="PSS16579.1"/>
    </source>
</evidence>
<accession>A0A2T3AZJ0</accession>
<dbReference type="RefSeq" id="XP_024720087.1">
    <property type="nucleotide sequence ID" value="XM_024866718.1"/>
</dbReference>
<name>A0A2T3AZJ0_AMORE</name>
<organism evidence="1 2">
    <name type="scientific">Amorphotheca resinae ATCC 22711</name>
    <dbReference type="NCBI Taxonomy" id="857342"/>
    <lineage>
        <taxon>Eukaryota</taxon>
        <taxon>Fungi</taxon>
        <taxon>Dikarya</taxon>
        <taxon>Ascomycota</taxon>
        <taxon>Pezizomycotina</taxon>
        <taxon>Leotiomycetes</taxon>
        <taxon>Helotiales</taxon>
        <taxon>Amorphothecaceae</taxon>
        <taxon>Amorphotheca</taxon>
    </lineage>
</organism>
<feature type="non-terminal residue" evidence="1">
    <location>
        <position position="298"/>
    </location>
</feature>
<gene>
    <name evidence="1" type="ORF">M430DRAFT_35319</name>
</gene>
<dbReference type="OrthoDB" id="10524234at2759"/>
<protein>
    <submittedName>
        <fullName evidence="1">Uncharacterized protein</fullName>
    </submittedName>
</protein>
<dbReference type="EMBL" id="KZ679012">
    <property type="protein sequence ID" value="PSS16579.1"/>
    <property type="molecule type" value="Genomic_DNA"/>
</dbReference>
<sequence length="298" mass="33747">MLSGYIYLVNPKALSRNHQVSVESSITIIIMYCPTCGGRKYSRGRAGCCNSVSLVKRRDDAHRVPMTILSQTGPFQISQRRLSNLWPAGMNRARMLGNRVLGAGDVLGRPYESPDEYETSNQAIEWLKYRALNWPRHTRGCPNHRGGNYDQMFTLRVERLRDAWRTGDEGLLFDELRQTLEFFEALSKLFGRDGGVSPGLYDEVQEMGLHAAPLAAYVPEAMFYLILYMWRMTGYDQDIIRSMIYAIPPVDQAGLYEFAKAMFLEEGHEVALQIVSILSVTDQLQHRDLIAELAAGGL</sequence>
<dbReference type="AlphaFoldDB" id="A0A2T3AZJ0"/>